<dbReference type="PANTHER" id="PTHR13779">
    <property type="entry name" value="WERNER HELICASE-INTERACTING PROTEIN 1 FAMILY MEMBER"/>
    <property type="match status" value="1"/>
</dbReference>
<dbReference type="InterPro" id="IPR008921">
    <property type="entry name" value="DNA_pol3_clamp-load_cplx_C"/>
</dbReference>
<evidence type="ECO:0000313" key="9">
    <source>
        <dbReference type="Proteomes" id="UP000190625"/>
    </source>
</evidence>
<dbReference type="InterPro" id="IPR021886">
    <property type="entry name" value="MgsA_C"/>
</dbReference>
<dbReference type="GO" id="GO:0000731">
    <property type="term" value="P:DNA synthesis involved in DNA repair"/>
    <property type="evidence" value="ECO:0007669"/>
    <property type="project" value="TreeGrafter"/>
</dbReference>
<evidence type="ECO:0000259" key="7">
    <source>
        <dbReference type="SMART" id="SM00382"/>
    </source>
</evidence>
<dbReference type="Gene3D" id="1.10.8.60">
    <property type="match status" value="1"/>
</dbReference>
<organism evidence="8 9">
    <name type="scientific">Selenihalanaerobacter shriftii</name>
    <dbReference type="NCBI Taxonomy" id="142842"/>
    <lineage>
        <taxon>Bacteria</taxon>
        <taxon>Bacillati</taxon>
        <taxon>Bacillota</taxon>
        <taxon>Clostridia</taxon>
        <taxon>Halanaerobiales</taxon>
        <taxon>Halobacteroidaceae</taxon>
        <taxon>Selenihalanaerobacter</taxon>
    </lineage>
</organism>
<dbReference type="InterPro" id="IPR051314">
    <property type="entry name" value="AAA_ATPase_RarA/MGS1/WRNIP1"/>
</dbReference>
<dbReference type="CDD" id="cd00009">
    <property type="entry name" value="AAA"/>
    <property type="match status" value="1"/>
</dbReference>
<dbReference type="GO" id="GO:0005524">
    <property type="term" value="F:ATP binding"/>
    <property type="evidence" value="ECO:0007669"/>
    <property type="project" value="UniProtKB-KW"/>
</dbReference>
<proteinExistence type="inferred from homology"/>
<dbReference type="InterPro" id="IPR027417">
    <property type="entry name" value="P-loop_NTPase"/>
</dbReference>
<dbReference type="Proteomes" id="UP000190625">
    <property type="component" value="Unassembled WGS sequence"/>
</dbReference>
<evidence type="ECO:0000256" key="4">
    <source>
        <dbReference type="ARBA" id="ARBA00022705"/>
    </source>
</evidence>
<sequence>MDLFTHNVENETSNSAPLAERMRPRNLNEFIGQERIVGEGKLLRRAIQADRLQSLILYGPPGTGKTTLAMIIANTTSSEFAKLNAVTSGVKDIRQVLKAAKDRKGMYQQKTILFIDEIHRFNKSQQDALLPAVEKGTIILIGATTENPYFEVNSPLVSRSRVFKLELLKAEDLKQILLNTLQDSQRGLGEYDVDLKSEALEHIVDIANGDARSALNALELAVLTTPKNDKGVKEITLEVAEESIQQRALNYDKAGDNHYDTVSAFIKSMRGSAPDATLYWLAKMLEAGEDPRFIARRIIVHAAEDVGNADPQALVIANAAAQAVEYVGLPEARIPLAEAAVYIATAPKSNAIIKGIDNAIAVVRNRRTSGVPNHLKDSHYKGAKKLGHGRGYLYPHNYQNHYVKQQYLPDDLVGEGFYNPSNQGYEEEVKELLGKLKQRDK</sequence>
<dbReference type="GO" id="GO:0008047">
    <property type="term" value="F:enzyme activator activity"/>
    <property type="evidence" value="ECO:0007669"/>
    <property type="project" value="TreeGrafter"/>
</dbReference>
<protein>
    <recommendedName>
        <fullName evidence="3">Replication-associated recombination protein A</fullName>
    </recommendedName>
</protein>
<dbReference type="SMART" id="SM00382">
    <property type="entry name" value="AAA"/>
    <property type="match status" value="1"/>
</dbReference>
<evidence type="ECO:0000256" key="3">
    <source>
        <dbReference type="ARBA" id="ARBA00020776"/>
    </source>
</evidence>
<accession>A0A1T4N0D8</accession>
<dbReference type="InterPro" id="IPR003959">
    <property type="entry name" value="ATPase_AAA_core"/>
</dbReference>
<dbReference type="FunFam" id="1.10.3710.10:FF:000003">
    <property type="entry name" value="ATPase, AAA family protein"/>
    <property type="match status" value="1"/>
</dbReference>
<dbReference type="RefSeq" id="WP_078810131.1">
    <property type="nucleotide sequence ID" value="NZ_FUWM01000012.1"/>
</dbReference>
<dbReference type="NCBIfam" id="NF009881">
    <property type="entry name" value="PRK13341.1-2"/>
    <property type="match status" value="1"/>
</dbReference>
<dbReference type="EMBL" id="FUWM01000012">
    <property type="protein sequence ID" value="SJZ72743.1"/>
    <property type="molecule type" value="Genomic_DNA"/>
</dbReference>
<keyword evidence="9" id="KW-1185">Reference proteome</keyword>
<dbReference type="PANTHER" id="PTHR13779:SF7">
    <property type="entry name" value="ATPASE WRNIP1"/>
    <property type="match status" value="1"/>
</dbReference>
<dbReference type="SUPFAM" id="SSF48019">
    <property type="entry name" value="post-AAA+ oligomerization domain-like"/>
    <property type="match status" value="1"/>
</dbReference>
<dbReference type="InterPro" id="IPR003593">
    <property type="entry name" value="AAA+_ATPase"/>
</dbReference>
<evidence type="ECO:0000256" key="2">
    <source>
        <dbReference type="ARBA" id="ARBA00008959"/>
    </source>
</evidence>
<dbReference type="Pfam" id="PF12002">
    <property type="entry name" value="MgsA_C"/>
    <property type="match status" value="1"/>
</dbReference>
<dbReference type="Pfam" id="PF16193">
    <property type="entry name" value="AAA_assoc_2"/>
    <property type="match status" value="1"/>
</dbReference>
<dbReference type="FunFam" id="3.40.50.300:FF:000137">
    <property type="entry name" value="Replication-associated recombination protein A"/>
    <property type="match status" value="1"/>
</dbReference>
<feature type="domain" description="AAA+ ATPase" evidence="7">
    <location>
        <begin position="51"/>
        <end position="177"/>
    </location>
</feature>
<name>A0A1T4N0D8_9FIRM</name>
<dbReference type="InterPro" id="IPR032423">
    <property type="entry name" value="AAA_assoc_2"/>
</dbReference>
<dbReference type="Pfam" id="PF00004">
    <property type="entry name" value="AAA"/>
    <property type="match status" value="1"/>
</dbReference>
<gene>
    <name evidence="8" type="ORF">SAMN02745118_01671</name>
</gene>
<dbReference type="FunFam" id="1.20.272.10:FF:000001">
    <property type="entry name" value="Putative AAA family ATPase"/>
    <property type="match status" value="1"/>
</dbReference>
<dbReference type="STRING" id="142842.SAMN02745118_01671"/>
<evidence type="ECO:0000256" key="1">
    <source>
        <dbReference type="ARBA" id="ARBA00002393"/>
    </source>
</evidence>
<evidence type="ECO:0000313" key="8">
    <source>
        <dbReference type="EMBL" id="SJZ72743.1"/>
    </source>
</evidence>
<dbReference type="SUPFAM" id="SSF52540">
    <property type="entry name" value="P-loop containing nucleoside triphosphate hydrolases"/>
    <property type="match status" value="1"/>
</dbReference>
<dbReference type="FunFam" id="1.10.8.60:FF:000029">
    <property type="entry name" value="Replication-associated recombination protein A"/>
    <property type="match status" value="1"/>
</dbReference>
<dbReference type="Gene3D" id="1.20.272.10">
    <property type="match status" value="1"/>
</dbReference>
<keyword evidence="6" id="KW-0067">ATP-binding</keyword>
<comment type="similarity">
    <text evidence="2">Belongs to the AAA ATPase family. RarA/MGS1/WRNIP1 subfamily.</text>
</comment>
<dbReference type="OrthoDB" id="9778364at2"/>
<reference evidence="9" key="1">
    <citation type="submission" date="2017-02" db="EMBL/GenBank/DDBJ databases">
        <authorList>
            <person name="Varghese N."/>
            <person name="Submissions S."/>
        </authorList>
    </citation>
    <scope>NUCLEOTIDE SEQUENCE [LARGE SCALE GENOMIC DNA]</scope>
    <source>
        <strain evidence="9">ATCC BAA-73</strain>
    </source>
</reference>
<dbReference type="AlphaFoldDB" id="A0A1T4N0D8"/>
<dbReference type="Gene3D" id="3.40.50.300">
    <property type="entry name" value="P-loop containing nucleotide triphosphate hydrolases"/>
    <property type="match status" value="1"/>
</dbReference>
<evidence type="ECO:0000256" key="5">
    <source>
        <dbReference type="ARBA" id="ARBA00022741"/>
    </source>
</evidence>
<keyword evidence="4" id="KW-0235">DNA replication</keyword>
<dbReference type="GO" id="GO:0016887">
    <property type="term" value="F:ATP hydrolysis activity"/>
    <property type="evidence" value="ECO:0007669"/>
    <property type="project" value="InterPro"/>
</dbReference>
<dbReference type="Gene3D" id="1.10.3710.10">
    <property type="entry name" value="DNA polymerase III clamp loader subunits, C-terminal domain"/>
    <property type="match status" value="1"/>
</dbReference>
<keyword evidence="5" id="KW-0547">Nucleotide-binding</keyword>
<dbReference type="CDD" id="cd18139">
    <property type="entry name" value="HLD_clamp_RarA"/>
    <property type="match status" value="1"/>
</dbReference>
<evidence type="ECO:0000256" key="6">
    <source>
        <dbReference type="ARBA" id="ARBA00022840"/>
    </source>
</evidence>
<dbReference type="GO" id="GO:0017116">
    <property type="term" value="F:single-stranded DNA helicase activity"/>
    <property type="evidence" value="ECO:0007669"/>
    <property type="project" value="TreeGrafter"/>
</dbReference>
<comment type="function">
    <text evidence="1">DNA-dependent ATPase that plays important roles in cellular responses to stalled DNA replication processes.</text>
</comment>
<dbReference type="GO" id="GO:0003677">
    <property type="term" value="F:DNA binding"/>
    <property type="evidence" value="ECO:0007669"/>
    <property type="project" value="InterPro"/>
</dbReference>
<dbReference type="GO" id="GO:0006261">
    <property type="term" value="P:DNA-templated DNA replication"/>
    <property type="evidence" value="ECO:0007669"/>
    <property type="project" value="TreeGrafter"/>
</dbReference>